<proteinExistence type="predicted"/>
<dbReference type="EMBL" id="OX596100">
    <property type="protein sequence ID" value="CAM9731271.1"/>
    <property type="molecule type" value="Genomic_DNA"/>
</dbReference>
<dbReference type="Proteomes" id="UP001162501">
    <property type="component" value="Chromosome 16"/>
</dbReference>
<protein>
    <submittedName>
        <fullName evidence="1">Uncharacterized protein</fullName>
    </submittedName>
</protein>
<gene>
    <name evidence="1" type="ORF">MRATA1EN22A_LOCUS6661</name>
</gene>
<evidence type="ECO:0000313" key="2">
    <source>
        <dbReference type="Proteomes" id="UP001162501"/>
    </source>
</evidence>
<organism evidence="1 2">
    <name type="scientific">Rangifer tarandus platyrhynchus</name>
    <name type="common">Svalbard reindeer</name>
    <dbReference type="NCBI Taxonomy" id="3082113"/>
    <lineage>
        <taxon>Eukaryota</taxon>
        <taxon>Metazoa</taxon>
        <taxon>Chordata</taxon>
        <taxon>Craniata</taxon>
        <taxon>Vertebrata</taxon>
        <taxon>Euteleostomi</taxon>
        <taxon>Mammalia</taxon>
        <taxon>Eutheria</taxon>
        <taxon>Laurasiatheria</taxon>
        <taxon>Artiodactyla</taxon>
        <taxon>Ruminantia</taxon>
        <taxon>Pecora</taxon>
        <taxon>Cervidae</taxon>
        <taxon>Odocoileinae</taxon>
        <taxon>Rangifer</taxon>
    </lineage>
</organism>
<sequence>MVRKHILQDYSPSPQTQEVSHHQAHPDLFSQLPLSPRRADEAPHCCSGSCLPSRAQADLRFLKGRFDSLPPRLFSVPPHPNHGSLPPKEVYLLRVSWAEHFDQVKCGSPPERVKMDYTGQEGETN</sequence>
<name>A0AC59YIH6_RANTA</name>
<reference evidence="1" key="2">
    <citation type="submission" date="2025-03" db="EMBL/GenBank/DDBJ databases">
        <authorList>
            <consortium name="ELIXIR-Norway"/>
            <consortium name="Elixir Norway"/>
        </authorList>
    </citation>
    <scope>NUCLEOTIDE SEQUENCE</scope>
</reference>
<evidence type="ECO:0000313" key="1">
    <source>
        <dbReference type="EMBL" id="CAM9731271.1"/>
    </source>
</evidence>
<accession>A0AC59YIH6</accession>
<reference evidence="1" key="1">
    <citation type="submission" date="2023-05" db="EMBL/GenBank/DDBJ databases">
        <authorList>
            <consortium name="ELIXIR-Norway"/>
        </authorList>
    </citation>
    <scope>NUCLEOTIDE SEQUENCE</scope>
</reference>